<dbReference type="Proteomes" id="UP000565724">
    <property type="component" value="Unassembled WGS sequence"/>
</dbReference>
<keyword evidence="3" id="KW-1185">Reference proteome</keyword>
<feature type="compositionally biased region" description="Low complexity" evidence="1">
    <location>
        <begin position="1"/>
        <end position="14"/>
    </location>
</feature>
<dbReference type="AlphaFoldDB" id="A0A7Y6A4C7"/>
<evidence type="ECO:0000313" key="3">
    <source>
        <dbReference type="Proteomes" id="UP000565724"/>
    </source>
</evidence>
<sequence>MRSSAVAVRPTRTAPPRRPRAPGVDVDLFRHGMPVTPATVLALQRSAGNRAVQRLVQLREPPRASRILSPADREAFVVAELPRTRDRRAGREVMRDMAATSNILDFGSRSELRDELVKRVTVITVMADAQVSRGGLAPFGYPFTGASPYWGPRVGYAARDHWVPPTPDGYDRRLDAAKRATVRGLPRSRRNTVFGDQGSSYQFRLSATGARDPWSAIMLLFEAQPPHKRTLVHCDYLVSLVHFRAFMAVKGKTAFNAAIAAHGPDKVVLKYDLFTELEPSVGGRPGLGSIRQVVPSSEGDLVLGDHVYFFNHPGYDLINKNVGNAWRLENAVLVARKGGADVFLGHGSGRRTHAEMRGKLAEEYNDVARIVLALVRRTGRGSAASRTAARTELGTRFPAVVQVAGAWRVVGTGMLGVAVDMPLRLLRASDVPGLFDPSNPGVLYRVRRAAESA</sequence>
<evidence type="ECO:0000313" key="2">
    <source>
        <dbReference type="EMBL" id="NUU19543.1"/>
    </source>
</evidence>
<organism evidence="2 3">
    <name type="scientific">Cellulomonas humilata</name>
    <dbReference type="NCBI Taxonomy" id="144055"/>
    <lineage>
        <taxon>Bacteria</taxon>
        <taxon>Bacillati</taxon>
        <taxon>Actinomycetota</taxon>
        <taxon>Actinomycetes</taxon>
        <taxon>Micrococcales</taxon>
        <taxon>Cellulomonadaceae</taxon>
        <taxon>Cellulomonas</taxon>
    </lineage>
</organism>
<protein>
    <submittedName>
        <fullName evidence="2">Uncharacterized protein</fullName>
    </submittedName>
</protein>
<comment type="caution">
    <text evidence="2">The sequence shown here is derived from an EMBL/GenBank/DDBJ whole genome shotgun (WGS) entry which is preliminary data.</text>
</comment>
<gene>
    <name evidence="2" type="ORF">HP550_20035</name>
</gene>
<dbReference type="EMBL" id="JABMCI010000070">
    <property type="protein sequence ID" value="NUU19543.1"/>
    <property type="molecule type" value="Genomic_DNA"/>
</dbReference>
<evidence type="ECO:0000256" key="1">
    <source>
        <dbReference type="SAM" id="MobiDB-lite"/>
    </source>
</evidence>
<feature type="region of interest" description="Disordered" evidence="1">
    <location>
        <begin position="1"/>
        <end position="24"/>
    </location>
</feature>
<name>A0A7Y6A4C7_9CELL</name>
<dbReference type="RefSeq" id="WP_175349404.1">
    <property type="nucleotide sequence ID" value="NZ_JABMCI010000070.1"/>
</dbReference>
<accession>A0A7Y6A4C7</accession>
<proteinExistence type="predicted"/>
<reference evidence="2 3" key="1">
    <citation type="submission" date="2020-05" db="EMBL/GenBank/DDBJ databases">
        <title>Genome Sequencing of Type Strains.</title>
        <authorList>
            <person name="Lemaire J.F."/>
            <person name="Inderbitzin P."/>
            <person name="Gregorio O.A."/>
            <person name="Collins S.B."/>
            <person name="Wespe N."/>
            <person name="Knight-Connoni V."/>
        </authorList>
    </citation>
    <scope>NUCLEOTIDE SEQUENCE [LARGE SCALE GENOMIC DNA]</scope>
    <source>
        <strain evidence="2 3">ATCC 25174</strain>
    </source>
</reference>